<feature type="active site" description="Charge relay system" evidence="5 6">
    <location>
        <position position="229"/>
    </location>
</feature>
<evidence type="ECO:0000259" key="9">
    <source>
        <dbReference type="Pfam" id="PF00082"/>
    </source>
</evidence>
<evidence type="ECO:0000256" key="3">
    <source>
        <dbReference type="ARBA" id="ARBA00022801"/>
    </source>
</evidence>
<dbReference type="PROSITE" id="PS00137">
    <property type="entry name" value="SUBTILASE_HIS"/>
    <property type="match status" value="1"/>
</dbReference>
<keyword evidence="2 6" id="KW-0645">Protease</keyword>
<accession>A0A1C6W466</accession>
<dbReference type="InterPro" id="IPR022398">
    <property type="entry name" value="Peptidase_S8_His-AS"/>
</dbReference>
<feature type="compositionally biased region" description="Polar residues" evidence="7">
    <location>
        <begin position="62"/>
        <end position="73"/>
    </location>
</feature>
<dbReference type="PROSITE" id="PS51892">
    <property type="entry name" value="SUBTILASE"/>
    <property type="match status" value="1"/>
</dbReference>
<feature type="signal peptide" evidence="8">
    <location>
        <begin position="1"/>
        <end position="28"/>
    </location>
</feature>
<keyword evidence="4 6" id="KW-0720">Serine protease</keyword>
<feature type="compositionally biased region" description="Low complexity" evidence="7">
    <location>
        <begin position="29"/>
        <end position="52"/>
    </location>
</feature>
<feature type="active site" description="Charge relay system" evidence="5 6">
    <location>
        <position position="438"/>
    </location>
</feature>
<evidence type="ECO:0000256" key="1">
    <source>
        <dbReference type="ARBA" id="ARBA00011073"/>
    </source>
</evidence>
<keyword evidence="8" id="KW-0732">Signal</keyword>
<dbReference type="EMBL" id="FMIC01000002">
    <property type="protein sequence ID" value="SCL73365.1"/>
    <property type="molecule type" value="Genomic_DNA"/>
</dbReference>
<evidence type="ECO:0000256" key="6">
    <source>
        <dbReference type="PROSITE-ProRule" id="PRU01240"/>
    </source>
</evidence>
<dbReference type="InterPro" id="IPR050131">
    <property type="entry name" value="Peptidase_S8_subtilisin-like"/>
</dbReference>
<dbReference type="Proteomes" id="UP000199343">
    <property type="component" value="Unassembled WGS sequence"/>
</dbReference>
<dbReference type="SUPFAM" id="SSF52743">
    <property type="entry name" value="Subtilisin-like"/>
    <property type="match status" value="1"/>
</dbReference>
<dbReference type="GO" id="GO:0005975">
    <property type="term" value="P:carbohydrate metabolic process"/>
    <property type="evidence" value="ECO:0007669"/>
    <property type="project" value="UniProtKB-ARBA"/>
</dbReference>
<dbReference type="RefSeq" id="WP_176733867.1">
    <property type="nucleotide sequence ID" value="NZ_FMIC01000002.1"/>
</dbReference>
<comment type="similarity">
    <text evidence="1 6">Belongs to the peptidase S8 family.</text>
</comment>
<dbReference type="Gene3D" id="2.60.40.10">
    <property type="entry name" value="Immunoglobulins"/>
    <property type="match status" value="1"/>
</dbReference>
<sequence>MRQPIRSRWIAGLAGLAILGLPALPASAEPAGTAGATAPEAATAPTGATATTITLVTGDRVTVTTTPDGSRSYSAEPASGSPPGTFLARTDVDGDTFFYPSDVIGQVGHRLDPQLFNVTGLLRDGYDDARRDTLPLIVKSDPKAAARARSAADGLLSGERALPSIGASAATLDKDDADELGETLDSFSRIWLDAKVRVDALDLNLTQIKAPQAWATGRSGKGVKVAVLDTGADPNHPDLAGRISSSADFTGKGSPSDGHGHGTHVAGIAAGSGAGAVGIRSGVAPQADLIVGKVLDDNGDGTNSMIISGMEWAVEQGARVINMSLGSGPSDGTDPVSTALEKLTAQSGALFVVSAGNDGPRVGSVAAPSVAPSALSVAAVDYVGGTASFSSRGPTRAAGLMKPEIAAPGVNIVAARAAGSTNGAVQPDPNYLAMSGTSMAAPHVAGVAALLAEENPDWKADRLKSVLMGTAVAPPAAQSIHEVGAGVLDARAALSQRLVASAGSVAFPGAEGAATRTITITNTGTAETTVALAGTLGRGGAGTPAGLLTVSPATLTLPAGGSGEVRLAVDSTGTPTGTYSGALTATPADGSQTLRVPLMLDRTRTVKVSALDRDGNPAAAQVTLLNTESGAAINANIPANPGTADVRVPDGPYVVVGTVAMKIGDNHAGAILTLDNPADSDTVVLDARQTRRWTVTVDGFDTRPELVAANLRRMTPDGKYWTGHSVLFGGAYGPFSRDALWISPTKGTMGGTVARSERWRLADADSDHLTGDSNLLFDLTFADDEVPAEAAHRLTRRDVRDLAKVRTTYKGYNEDFRYQEGSTVYGPGLLGLNVTSPSYLSVPRVRTEYIQARDTQWMRFTHRSKDRVELRNMPGPITTYRPGSTTSDTWFAGPLTTRAQGTVTGARLELSANDAVNTTGRTVDYIDFSYPQKWSSATRLYRDGALVVDRGSKIDKTFEDNGPASYVLERSFTSGGIFPMGGEGQTRWTFRTDGSSGTATPVRLLNTSVTADLDLHNRAKPNRKLTLEASITGESDKLRKVRAWVTADGGATWTEVDVSRRGKGKHVFTAPRTALVAGGFLGFRITAEDASGASIDQSLPRAIPVKG</sequence>
<reference evidence="10 11" key="1">
    <citation type="submission" date="2016-06" db="EMBL/GenBank/DDBJ databases">
        <authorList>
            <person name="Kjaerup R.B."/>
            <person name="Dalgaard T.S."/>
            <person name="Juul-Madsen H.R."/>
        </authorList>
    </citation>
    <scope>NUCLEOTIDE SEQUENCE [LARGE SCALE GENOMIC DNA]</scope>
    <source>
        <strain evidence="10 11">DSM 43363</strain>
    </source>
</reference>
<dbReference type="PANTHER" id="PTHR43806">
    <property type="entry name" value="PEPTIDASE S8"/>
    <property type="match status" value="1"/>
</dbReference>
<protein>
    <submittedName>
        <fullName evidence="10">Serine protease, subtilisin family</fullName>
    </submittedName>
</protein>
<name>A0A1C6W466_9ACTN</name>
<dbReference type="AlphaFoldDB" id="A0A1C6W466"/>
<proteinExistence type="inferred from homology"/>
<dbReference type="InterPro" id="IPR036852">
    <property type="entry name" value="Peptidase_S8/S53_dom_sf"/>
</dbReference>
<dbReference type="PANTHER" id="PTHR43806:SF11">
    <property type="entry name" value="CEREVISIN-RELATED"/>
    <property type="match status" value="1"/>
</dbReference>
<evidence type="ECO:0000313" key="10">
    <source>
        <dbReference type="EMBL" id="SCL73365.1"/>
    </source>
</evidence>
<gene>
    <name evidence="10" type="ORF">GA0070608_5639</name>
</gene>
<feature type="active site" description="Charge relay system" evidence="5 6">
    <location>
        <position position="261"/>
    </location>
</feature>
<dbReference type="PROSITE" id="PS00138">
    <property type="entry name" value="SUBTILASE_SER"/>
    <property type="match status" value="1"/>
</dbReference>
<dbReference type="Pfam" id="PF00082">
    <property type="entry name" value="Peptidase_S8"/>
    <property type="match status" value="1"/>
</dbReference>
<evidence type="ECO:0000256" key="8">
    <source>
        <dbReference type="SAM" id="SignalP"/>
    </source>
</evidence>
<feature type="domain" description="Peptidase S8/S53" evidence="9">
    <location>
        <begin position="220"/>
        <end position="484"/>
    </location>
</feature>
<dbReference type="PRINTS" id="PR00723">
    <property type="entry name" value="SUBTILISIN"/>
</dbReference>
<organism evidence="10 11">
    <name type="scientific">Micromonospora peucetia</name>
    <dbReference type="NCBI Taxonomy" id="47871"/>
    <lineage>
        <taxon>Bacteria</taxon>
        <taxon>Bacillati</taxon>
        <taxon>Actinomycetota</taxon>
        <taxon>Actinomycetes</taxon>
        <taxon>Micromonosporales</taxon>
        <taxon>Micromonosporaceae</taxon>
        <taxon>Micromonospora</taxon>
    </lineage>
</organism>
<dbReference type="InterPro" id="IPR000209">
    <property type="entry name" value="Peptidase_S8/S53_dom"/>
</dbReference>
<evidence type="ECO:0000256" key="5">
    <source>
        <dbReference type="PIRSR" id="PIRSR615500-1"/>
    </source>
</evidence>
<feature type="region of interest" description="Disordered" evidence="7">
    <location>
        <begin position="29"/>
        <end position="87"/>
    </location>
</feature>
<keyword evidence="3 6" id="KW-0378">Hydrolase</keyword>
<dbReference type="Gene3D" id="3.40.50.200">
    <property type="entry name" value="Peptidase S8/S53 domain"/>
    <property type="match status" value="1"/>
</dbReference>
<dbReference type="GO" id="GO:0006508">
    <property type="term" value="P:proteolysis"/>
    <property type="evidence" value="ECO:0007669"/>
    <property type="project" value="UniProtKB-KW"/>
</dbReference>
<feature type="chain" id="PRO_5008749425" evidence="8">
    <location>
        <begin position="29"/>
        <end position="1107"/>
    </location>
</feature>
<evidence type="ECO:0000313" key="11">
    <source>
        <dbReference type="Proteomes" id="UP000199343"/>
    </source>
</evidence>
<evidence type="ECO:0000256" key="4">
    <source>
        <dbReference type="ARBA" id="ARBA00022825"/>
    </source>
</evidence>
<dbReference type="STRING" id="47871.GA0070608_5639"/>
<dbReference type="InterPro" id="IPR015500">
    <property type="entry name" value="Peptidase_S8_subtilisin-rel"/>
</dbReference>
<evidence type="ECO:0000256" key="7">
    <source>
        <dbReference type="SAM" id="MobiDB-lite"/>
    </source>
</evidence>
<dbReference type="GO" id="GO:0004252">
    <property type="term" value="F:serine-type endopeptidase activity"/>
    <property type="evidence" value="ECO:0007669"/>
    <property type="project" value="UniProtKB-UniRule"/>
</dbReference>
<evidence type="ECO:0000256" key="2">
    <source>
        <dbReference type="ARBA" id="ARBA00022670"/>
    </source>
</evidence>
<dbReference type="InterPro" id="IPR013783">
    <property type="entry name" value="Ig-like_fold"/>
</dbReference>
<dbReference type="InterPro" id="IPR023828">
    <property type="entry name" value="Peptidase_S8_Ser-AS"/>
</dbReference>